<organism evidence="2 3">
    <name type="scientific">Erythrobacter ani</name>
    <dbReference type="NCBI Taxonomy" id="2827235"/>
    <lineage>
        <taxon>Bacteria</taxon>
        <taxon>Pseudomonadati</taxon>
        <taxon>Pseudomonadota</taxon>
        <taxon>Alphaproteobacteria</taxon>
        <taxon>Sphingomonadales</taxon>
        <taxon>Erythrobacteraceae</taxon>
        <taxon>Erythrobacter/Porphyrobacter group</taxon>
        <taxon>Erythrobacter</taxon>
    </lineage>
</organism>
<evidence type="ECO:0000256" key="1">
    <source>
        <dbReference type="SAM" id="SignalP"/>
    </source>
</evidence>
<accession>A0ABS6SQE4</accession>
<keyword evidence="2" id="KW-0648">Protein biosynthesis</keyword>
<dbReference type="Proteomes" id="UP000699975">
    <property type="component" value="Unassembled WGS sequence"/>
</dbReference>
<dbReference type="GO" id="GO:0003746">
    <property type="term" value="F:translation elongation factor activity"/>
    <property type="evidence" value="ECO:0007669"/>
    <property type="project" value="UniProtKB-KW"/>
</dbReference>
<keyword evidence="2" id="KW-0251">Elongation factor</keyword>
<name>A0ABS6SQE4_9SPHN</name>
<evidence type="ECO:0000313" key="2">
    <source>
        <dbReference type="EMBL" id="MBV7267237.1"/>
    </source>
</evidence>
<comment type="caution">
    <text evidence="2">The sequence shown here is derived from an EMBL/GenBank/DDBJ whole genome shotgun (WGS) entry which is preliminary data.</text>
</comment>
<dbReference type="RefSeq" id="WP_218317861.1">
    <property type="nucleotide sequence ID" value="NZ_JAGSPB010000003.1"/>
</dbReference>
<keyword evidence="1" id="KW-0732">Signal</keyword>
<gene>
    <name evidence="2" type="ORF">KCG45_13690</name>
</gene>
<dbReference type="PROSITE" id="PS51257">
    <property type="entry name" value="PROKAR_LIPOPROTEIN"/>
    <property type="match status" value="1"/>
</dbReference>
<feature type="signal peptide" evidence="1">
    <location>
        <begin position="1"/>
        <end position="24"/>
    </location>
</feature>
<sequence>MQSKHVFMPAAFAACLIFSGPAFAQAAEANPPGGMLRTMPHGVYQCALPGDAAASAYRVVEAEGFTIGPASSYTSPEGRGTYILRGDKLSFTRGPKKGEQLQRIGTNQLKRGKLRCTRLGGTG</sequence>
<protein>
    <submittedName>
        <fullName evidence="2">Elongation factor P</fullName>
    </submittedName>
</protein>
<dbReference type="EMBL" id="JAGSPB010000003">
    <property type="protein sequence ID" value="MBV7267237.1"/>
    <property type="molecule type" value="Genomic_DNA"/>
</dbReference>
<feature type="chain" id="PRO_5046818494" evidence="1">
    <location>
        <begin position="25"/>
        <end position="123"/>
    </location>
</feature>
<proteinExistence type="predicted"/>
<keyword evidence="3" id="KW-1185">Reference proteome</keyword>
<reference evidence="2 3" key="1">
    <citation type="submission" date="2021-04" db="EMBL/GenBank/DDBJ databases">
        <authorList>
            <person name="Pira H."/>
            <person name="Risdian C."/>
            <person name="Wink J."/>
        </authorList>
    </citation>
    <scope>NUCLEOTIDE SEQUENCE [LARGE SCALE GENOMIC DNA]</scope>
    <source>
        <strain evidence="2 3">WH131</strain>
    </source>
</reference>
<evidence type="ECO:0000313" key="3">
    <source>
        <dbReference type="Proteomes" id="UP000699975"/>
    </source>
</evidence>